<dbReference type="PANTHER" id="PTHR47067:SF16">
    <property type="entry name" value="TPX2 (TARGETING PROTEIN FOR XKLP2) PROTEIN FAMILY"/>
    <property type="match status" value="1"/>
</dbReference>
<feature type="domain" description="TPX2 C-terminal" evidence="7">
    <location>
        <begin position="425"/>
        <end position="459"/>
    </location>
</feature>
<comment type="subcellular location">
    <subcellularLocation>
        <location evidence="1">Cytoplasm</location>
        <location evidence="1">Cytoskeleton</location>
    </subcellularLocation>
</comment>
<evidence type="ECO:0000256" key="3">
    <source>
        <dbReference type="ARBA" id="ARBA00022490"/>
    </source>
</evidence>
<accession>R0FNU8</accession>
<evidence type="ECO:0000313" key="9">
    <source>
        <dbReference type="Proteomes" id="UP000029121"/>
    </source>
</evidence>
<organism evidence="8 9">
    <name type="scientific">Capsella rubella</name>
    <dbReference type="NCBI Taxonomy" id="81985"/>
    <lineage>
        <taxon>Eukaryota</taxon>
        <taxon>Viridiplantae</taxon>
        <taxon>Streptophyta</taxon>
        <taxon>Embryophyta</taxon>
        <taxon>Tracheophyta</taxon>
        <taxon>Spermatophyta</taxon>
        <taxon>Magnoliopsida</taxon>
        <taxon>eudicotyledons</taxon>
        <taxon>Gunneridae</taxon>
        <taxon>Pentapetalae</taxon>
        <taxon>rosids</taxon>
        <taxon>malvids</taxon>
        <taxon>Brassicales</taxon>
        <taxon>Brassicaceae</taxon>
        <taxon>Camelineae</taxon>
        <taxon>Capsella</taxon>
    </lineage>
</organism>
<dbReference type="Pfam" id="PF06886">
    <property type="entry name" value="TPX2"/>
    <property type="match status" value="1"/>
</dbReference>
<evidence type="ECO:0000256" key="6">
    <source>
        <dbReference type="SAM" id="MobiDB-lite"/>
    </source>
</evidence>
<dbReference type="InterPro" id="IPR044216">
    <property type="entry name" value="WDL7"/>
</dbReference>
<feature type="compositionally biased region" description="Low complexity" evidence="6">
    <location>
        <begin position="222"/>
        <end position="233"/>
    </location>
</feature>
<keyword evidence="3" id="KW-0963">Cytoplasm</keyword>
<evidence type="ECO:0000256" key="5">
    <source>
        <dbReference type="ARBA" id="ARBA00023212"/>
    </source>
</evidence>
<dbReference type="Proteomes" id="UP000029121">
    <property type="component" value="Unassembled WGS sequence"/>
</dbReference>
<reference evidence="9" key="1">
    <citation type="journal article" date="2013" name="Nat. Genet.">
        <title>The Capsella rubella genome and the genomic consequences of rapid mating system evolution.</title>
        <authorList>
            <person name="Slotte T."/>
            <person name="Hazzouri K.M."/>
            <person name="Agren J.A."/>
            <person name="Koenig D."/>
            <person name="Maumus F."/>
            <person name="Guo Y.L."/>
            <person name="Steige K."/>
            <person name="Platts A.E."/>
            <person name="Escobar J.S."/>
            <person name="Newman L.K."/>
            <person name="Wang W."/>
            <person name="Mandakova T."/>
            <person name="Vello E."/>
            <person name="Smith L.M."/>
            <person name="Henz S.R."/>
            <person name="Steffen J."/>
            <person name="Takuno S."/>
            <person name="Brandvain Y."/>
            <person name="Coop G."/>
            <person name="Andolfatto P."/>
            <person name="Hu T.T."/>
            <person name="Blanchette M."/>
            <person name="Clark R.M."/>
            <person name="Quesneville H."/>
            <person name="Nordborg M."/>
            <person name="Gaut B.S."/>
            <person name="Lysak M.A."/>
            <person name="Jenkins J."/>
            <person name="Grimwood J."/>
            <person name="Chapman J."/>
            <person name="Prochnik S."/>
            <person name="Shu S."/>
            <person name="Rokhsar D."/>
            <person name="Schmutz J."/>
            <person name="Weigel D."/>
            <person name="Wright S.I."/>
        </authorList>
    </citation>
    <scope>NUCLEOTIDE SEQUENCE [LARGE SCALE GENOMIC DNA]</scope>
    <source>
        <strain evidence="9">cv. Monte Gargano</strain>
    </source>
</reference>
<feature type="compositionally biased region" description="Low complexity" evidence="6">
    <location>
        <begin position="353"/>
        <end position="363"/>
    </location>
</feature>
<keyword evidence="9" id="KW-1185">Reference proteome</keyword>
<dbReference type="InterPro" id="IPR027329">
    <property type="entry name" value="TPX2_C"/>
</dbReference>
<sequence>MGESICLVRSFSQPAEFSAHETNEVVPRRVLTESVSFGRFANETLSWEKWSAFTQNRYLEEVERFTKPGSVAQKKAFFEAHFKSRAAGRVVTQTKKIEEVKVNRTSDDEIVCDEVPKDILVDSEVVVGNGMSMDEVRHGEVSTAEVDSVVPSVPLIIDVKTGEVENLKSVIVPEDNALDEENSTSLSKERRPSSSGSKASKLEPSVVIGLNHSLKNTRKESSSSSTRSTSVSKKQSRSPPEPFHMSISCAPSGNTDKKIVEMPQNGCRSSTIAKGAGKADKKKRSVPISVHMSLNFAPSARQATKTIPKKLARKSTTQETTSSNARNSGNEPTGVPKSRKRPLPRTSKEGSKTAKCSTSASAARLPELPPPKNELSENKRKKLSAESSFSCKVPNNVQRQPSVGSENLSTHSRTKSRSVTVSSPFVFRSDERAERRKEFFKKLQEQNKKEDAVKEQLSCVFKANQNTHVASEEHKKNPQVGCFQVPLISMTSPRFCRNQTSGTVQTPHKASSTKIIYTKKTVMEKLKGCKIHPSSKSLAKIKTQENLSPNVLWQ</sequence>
<comment type="similarity">
    <text evidence="2">Belongs to the TPX2 family.</text>
</comment>
<feature type="region of interest" description="Disordered" evidence="6">
    <location>
        <begin position="178"/>
        <end position="421"/>
    </location>
</feature>
<keyword evidence="5" id="KW-0206">Cytoskeleton</keyword>
<evidence type="ECO:0000259" key="7">
    <source>
        <dbReference type="Pfam" id="PF06886"/>
    </source>
</evidence>
<feature type="compositionally biased region" description="Polar residues" evidence="6">
    <location>
        <begin position="314"/>
        <end position="331"/>
    </location>
</feature>
<dbReference type="eggNOG" id="ENOG502QUCW">
    <property type="taxonomic scope" value="Eukaryota"/>
</dbReference>
<keyword evidence="4" id="KW-0493">Microtubule</keyword>
<evidence type="ECO:0000256" key="1">
    <source>
        <dbReference type="ARBA" id="ARBA00004245"/>
    </source>
</evidence>
<protein>
    <recommendedName>
        <fullName evidence="7">TPX2 C-terminal domain-containing protein</fullName>
    </recommendedName>
</protein>
<evidence type="ECO:0000256" key="2">
    <source>
        <dbReference type="ARBA" id="ARBA00005885"/>
    </source>
</evidence>
<dbReference type="GO" id="GO:0005874">
    <property type="term" value="C:microtubule"/>
    <property type="evidence" value="ECO:0007669"/>
    <property type="project" value="UniProtKB-KW"/>
</dbReference>
<name>R0FNU8_9BRAS</name>
<evidence type="ECO:0000256" key="4">
    <source>
        <dbReference type="ARBA" id="ARBA00022701"/>
    </source>
</evidence>
<evidence type="ECO:0000313" key="8">
    <source>
        <dbReference type="EMBL" id="EOA23741.1"/>
    </source>
</evidence>
<gene>
    <name evidence="8" type="ORF">CARUB_v10016954mg</name>
</gene>
<dbReference type="STRING" id="81985.R0FNU8"/>
<proteinExistence type="inferred from homology"/>
<dbReference type="EMBL" id="KB870809">
    <property type="protein sequence ID" value="EOA23741.1"/>
    <property type="molecule type" value="Genomic_DNA"/>
</dbReference>
<dbReference type="AlphaFoldDB" id="R0FNU8"/>
<dbReference type="PANTHER" id="PTHR47067">
    <property type="entry name" value="TPX2 (TARGETING PROTEIN FOR XKLP2) PROTEIN FAMILY-RELATED"/>
    <property type="match status" value="1"/>
</dbReference>
<feature type="compositionally biased region" description="Polar residues" evidence="6">
    <location>
        <begin position="385"/>
        <end position="408"/>
    </location>
</feature>